<comment type="similarity">
    <text evidence="2">Belongs to the EamA transporter family.</text>
</comment>
<feature type="transmembrane region" description="Helical" evidence="6">
    <location>
        <begin position="121"/>
        <end position="140"/>
    </location>
</feature>
<evidence type="ECO:0000256" key="1">
    <source>
        <dbReference type="ARBA" id="ARBA00004141"/>
    </source>
</evidence>
<dbReference type="InterPro" id="IPR037185">
    <property type="entry name" value="EmrE-like"/>
</dbReference>
<feature type="transmembrane region" description="Helical" evidence="6">
    <location>
        <begin position="179"/>
        <end position="197"/>
    </location>
</feature>
<reference evidence="9" key="1">
    <citation type="submission" date="2017-08" db="EMBL/GenBank/DDBJ databases">
        <title>A dynamic microbial community with high functional redundancy inhabits the cold, oxic subseafloor aquifer.</title>
        <authorList>
            <person name="Tully B.J."/>
            <person name="Wheat C.G."/>
            <person name="Glazer B.T."/>
            <person name="Huber J.A."/>
        </authorList>
    </citation>
    <scope>NUCLEOTIDE SEQUENCE [LARGE SCALE GENOMIC DNA]</scope>
</reference>
<evidence type="ECO:0000256" key="5">
    <source>
        <dbReference type="ARBA" id="ARBA00023136"/>
    </source>
</evidence>
<feature type="transmembrane region" description="Helical" evidence="6">
    <location>
        <begin position="7"/>
        <end position="29"/>
    </location>
</feature>
<evidence type="ECO:0000313" key="9">
    <source>
        <dbReference type="Proteomes" id="UP000218113"/>
    </source>
</evidence>
<dbReference type="EMBL" id="NVSR01000053">
    <property type="protein sequence ID" value="PCI27655.1"/>
    <property type="molecule type" value="Genomic_DNA"/>
</dbReference>
<evidence type="ECO:0000256" key="3">
    <source>
        <dbReference type="ARBA" id="ARBA00022692"/>
    </source>
</evidence>
<dbReference type="Proteomes" id="UP000218113">
    <property type="component" value="Unassembled WGS sequence"/>
</dbReference>
<keyword evidence="4 6" id="KW-1133">Transmembrane helix</keyword>
<dbReference type="PANTHER" id="PTHR32322:SF2">
    <property type="entry name" value="EAMA DOMAIN-CONTAINING PROTEIN"/>
    <property type="match status" value="1"/>
</dbReference>
<organism evidence="8 9">
    <name type="scientific">SAR324 cluster bacterium</name>
    <dbReference type="NCBI Taxonomy" id="2024889"/>
    <lineage>
        <taxon>Bacteria</taxon>
        <taxon>Deltaproteobacteria</taxon>
        <taxon>SAR324 cluster</taxon>
    </lineage>
</organism>
<dbReference type="GO" id="GO:0016020">
    <property type="term" value="C:membrane"/>
    <property type="evidence" value="ECO:0007669"/>
    <property type="project" value="UniProtKB-SubCell"/>
</dbReference>
<accession>A0A2A4T3C2</accession>
<feature type="transmembrane region" description="Helical" evidence="6">
    <location>
        <begin position="35"/>
        <end position="56"/>
    </location>
</feature>
<dbReference type="PANTHER" id="PTHR32322">
    <property type="entry name" value="INNER MEMBRANE TRANSPORTER"/>
    <property type="match status" value="1"/>
</dbReference>
<feature type="transmembrane region" description="Helical" evidence="6">
    <location>
        <begin position="68"/>
        <end position="88"/>
    </location>
</feature>
<feature type="transmembrane region" description="Helical" evidence="6">
    <location>
        <begin position="146"/>
        <end position="167"/>
    </location>
</feature>
<keyword evidence="3 6" id="KW-0812">Transmembrane</keyword>
<feature type="domain" description="EamA" evidence="7">
    <location>
        <begin position="7"/>
        <end position="129"/>
    </location>
</feature>
<comment type="caution">
    <text evidence="8">The sequence shown here is derived from an EMBL/GenBank/DDBJ whole genome shotgun (WGS) entry which is preliminary data.</text>
</comment>
<proteinExistence type="inferred from homology"/>
<name>A0A2A4T3C2_9DELT</name>
<evidence type="ECO:0000313" key="8">
    <source>
        <dbReference type="EMBL" id="PCI27655.1"/>
    </source>
</evidence>
<evidence type="ECO:0000259" key="7">
    <source>
        <dbReference type="Pfam" id="PF00892"/>
    </source>
</evidence>
<gene>
    <name evidence="8" type="ORF">COB67_08095</name>
</gene>
<evidence type="ECO:0000256" key="2">
    <source>
        <dbReference type="ARBA" id="ARBA00007362"/>
    </source>
</evidence>
<dbReference type="SUPFAM" id="SSF103481">
    <property type="entry name" value="Multidrug resistance efflux transporter EmrE"/>
    <property type="match status" value="2"/>
</dbReference>
<protein>
    <submittedName>
        <fullName evidence="8">EamA family transporter</fullName>
    </submittedName>
</protein>
<sequence>MSRDSKSMLLGLFAVICFGLTLPITKFVIGHMNPIFIGLGRACLAALVAAILLAIFRVPLPSKDQFKKLIIVVLGVVIGFPIFTALAMNYVPASHGGVVIGLLPLVTAIIAAIISKERPSYGFWIMGLVGSSLVIVFTLLEGGGSFHIADLALLGAVISAGFGYAVGAKLAKEMPGWQVICWSLVIAFPFILIPAWINRPPEVLSLPASVWAGFIYLSLVSQLFGFFFWYKALAMGGVARVSQVQLNQTFVTLFAATLFLGEPLKINTILFAILIVAVVAIGKKMPIQQNLTKSNCAGSEQ</sequence>
<dbReference type="AlphaFoldDB" id="A0A2A4T3C2"/>
<dbReference type="InterPro" id="IPR050638">
    <property type="entry name" value="AA-Vitamin_Transporters"/>
</dbReference>
<dbReference type="Pfam" id="PF00892">
    <property type="entry name" value="EamA"/>
    <property type="match status" value="2"/>
</dbReference>
<comment type="subcellular location">
    <subcellularLocation>
        <location evidence="1">Membrane</location>
        <topology evidence="1">Multi-pass membrane protein</topology>
    </subcellularLocation>
</comment>
<feature type="transmembrane region" description="Helical" evidence="6">
    <location>
        <begin position="94"/>
        <end position="114"/>
    </location>
</feature>
<feature type="transmembrane region" description="Helical" evidence="6">
    <location>
        <begin position="266"/>
        <end position="282"/>
    </location>
</feature>
<dbReference type="InterPro" id="IPR000620">
    <property type="entry name" value="EamA_dom"/>
</dbReference>
<feature type="transmembrane region" description="Helical" evidence="6">
    <location>
        <begin position="209"/>
        <end position="229"/>
    </location>
</feature>
<feature type="domain" description="EamA" evidence="7">
    <location>
        <begin position="148"/>
        <end position="280"/>
    </location>
</feature>
<keyword evidence="5 6" id="KW-0472">Membrane</keyword>
<evidence type="ECO:0000256" key="6">
    <source>
        <dbReference type="SAM" id="Phobius"/>
    </source>
</evidence>
<evidence type="ECO:0000256" key="4">
    <source>
        <dbReference type="ARBA" id="ARBA00022989"/>
    </source>
</evidence>